<organism evidence="2 3">
    <name type="scientific">Liparis tanakae</name>
    <name type="common">Tanaka's snailfish</name>
    <dbReference type="NCBI Taxonomy" id="230148"/>
    <lineage>
        <taxon>Eukaryota</taxon>
        <taxon>Metazoa</taxon>
        <taxon>Chordata</taxon>
        <taxon>Craniata</taxon>
        <taxon>Vertebrata</taxon>
        <taxon>Euteleostomi</taxon>
        <taxon>Actinopterygii</taxon>
        <taxon>Neopterygii</taxon>
        <taxon>Teleostei</taxon>
        <taxon>Neoteleostei</taxon>
        <taxon>Acanthomorphata</taxon>
        <taxon>Eupercaria</taxon>
        <taxon>Perciformes</taxon>
        <taxon>Cottioidei</taxon>
        <taxon>Cottales</taxon>
        <taxon>Liparidae</taxon>
        <taxon>Liparis</taxon>
    </lineage>
</organism>
<dbReference type="AlphaFoldDB" id="A0A4Z2EC15"/>
<proteinExistence type="predicted"/>
<dbReference type="Proteomes" id="UP000314294">
    <property type="component" value="Unassembled WGS sequence"/>
</dbReference>
<comment type="caution">
    <text evidence="2">The sequence shown here is derived from an EMBL/GenBank/DDBJ whole genome shotgun (WGS) entry which is preliminary data.</text>
</comment>
<gene>
    <name evidence="2" type="ORF">EYF80_063582</name>
</gene>
<evidence type="ECO:0000256" key="1">
    <source>
        <dbReference type="SAM" id="MobiDB-lite"/>
    </source>
</evidence>
<evidence type="ECO:0000313" key="3">
    <source>
        <dbReference type="Proteomes" id="UP000314294"/>
    </source>
</evidence>
<keyword evidence="3" id="KW-1185">Reference proteome</keyword>
<reference evidence="2 3" key="1">
    <citation type="submission" date="2019-03" db="EMBL/GenBank/DDBJ databases">
        <title>First draft genome of Liparis tanakae, snailfish: a comprehensive survey of snailfish specific genes.</title>
        <authorList>
            <person name="Kim W."/>
            <person name="Song I."/>
            <person name="Jeong J.-H."/>
            <person name="Kim D."/>
            <person name="Kim S."/>
            <person name="Ryu S."/>
            <person name="Song J.Y."/>
            <person name="Lee S.K."/>
        </authorList>
    </citation>
    <scope>NUCLEOTIDE SEQUENCE [LARGE SCALE GENOMIC DNA]</scope>
    <source>
        <tissue evidence="2">Muscle</tissue>
    </source>
</reference>
<dbReference type="EMBL" id="SRLO01010563">
    <property type="protein sequence ID" value="TNN26281.1"/>
    <property type="molecule type" value="Genomic_DNA"/>
</dbReference>
<sequence length="107" mass="11490">MSSTPGGPGGCARTTYRRFFRSGAVPVEAPPGVTPDPVSGETLTPARCWVHAGFTRTDSRARGVHAPRHTGRDLNLRSPGDRLRDTMWTPTEDEKLGVGEFARGACP</sequence>
<accession>A0A4Z2EC15</accession>
<feature type="region of interest" description="Disordered" evidence="1">
    <location>
        <begin position="62"/>
        <end position="92"/>
    </location>
</feature>
<protein>
    <submittedName>
        <fullName evidence="2">Uncharacterized protein</fullName>
    </submittedName>
</protein>
<feature type="compositionally biased region" description="Basic and acidic residues" evidence="1">
    <location>
        <begin position="70"/>
        <end position="85"/>
    </location>
</feature>
<name>A0A4Z2EC15_9TELE</name>
<evidence type="ECO:0000313" key="2">
    <source>
        <dbReference type="EMBL" id="TNN26281.1"/>
    </source>
</evidence>